<protein>
    <recommendedName>
        <fullName evidence="4">Carboxymuconolactone decarboxylase</fullName>
    </recommendedName>
</protein>
<organism evidence="2 3">
    <name type="scientific">Catenulispora yoronensis</name>
    <dbReference type="NCBI Taxonomy" id="450799"/>
    <lineage>
        <taxon>Bacteria</taxon>
        <taxon>Bacillati</taxon>
        <taxon>Actinomycetota</taxon>
        <taxon>Actinomycetes</taxon>
        <taxon>Catenulisporales</taxon>
        <taxon>Catenulisporaceae</taxon>
        <taxon>Catenulispora</taxon>
    </lineage>
</organism>
<gene>
    <name evidence="2" type="ORF">GCM10009839_41960</name>
</gene>
<name>A0ABN2UGV1_9ACTN</name>
<evidence type="ECO:0000313" key="2">
    <source>
        <dbReference type="EMBL" id="GAA2036575.1"/>
    </source>
</evidence>
<dbReference type="Proteomes" id="UP001500751">
    <property type="component" value="Unassembled WGS sequence"/>
</dbReference>
<accession>A0ABN2UGV1</accession>
<reference evidence="2 3" key="1">
    <citation type="journal article" date="2019" name="Int. J. Syst. Evol. Microbiol.">
        <title>The Global Catalogue of Microorganisms (GCM) 10K type strain sequencing project: providing services to taxonomists for standard genome sequencing and annotation.</title>
        <authorList>
            <consortium name="The Broad Institute Genomics Platform"/>
            <consortium name="The Broad Institute Genome Sequencing Center for Infectious Disease"/>
            <person name="Wu L."/>
            <person name="Ma J."/>
        </authorList>
    </citation>
    <scope>NUCLEOTIDE SEQUENCE [LARGE SCALE GENOMIC DNA]</scope>
    <source>
        <strain evidence="2 3">JCM 16014</strain>
    </source>
</reference>
<evidence type="ECO:0008006" key="4">
    <source>
        <dbReference type="Google" id="ProtNLM"/>
    </source>
</evidence>
<dbReference type="InterPro" id="IPR029032">
    <property type="entry name" value="AhpD-like"/>
</dbReference>
<feature type="region of interest" description="Disordered" evidence="1">
    <location>
        <begin position="122"/>
        <end position="145"/>
    </location>
</feature>
<keyword evidence="3" id="KW-1185">Reference proteome</keyword>
<dbReference type="SUPFAM" id="SSF69118">
    <property type="entry name" value="AhpD-like"/>
    <property type="match status" value="1"/>
</dbReference>
<feature type="compositionally biased region" description="Gly residues" evidence="1">
    <location>
        <begin position="131"/>
        <end position="145"/>
    </location>
</feature>
<comment type="caution">
    <text evidence="2">The sequence shown here is derived from an EMBL/GenBank/DDBJ whole genome shotgun (WGS) entry which is preliminary data.</text>
</comment>
<sequence>MGTGAGTTPKGSQQMAMTSETPVLDTIAAMTVDSLENCGMEPHTLILTRLAALVAMDAPPISYLAHIGAAQATDVTAEQVQDLLVAIAPIVGTARVMSAAGHITQAMGFAIAVAVEEASEDADMKARANSGGNGSGNGGGKAKKK</sequence>
<evidence type="ECO:0000256" key="1">
    <source>
        <dbReference type="SAM" id="MobiDB-lite"/>
    </source>
</evidence>
<proteinExistence type="predicted"/>
<dbReference type="EMBL" id="BAAAQN010000023">
    <property type="protein sequence ID" value="GAA2036575.1"/>
    <property type="molecule type" value="Genomic_DNA"/>
</dbReference>
<evidence type="ECO:0000313" key="3">
    <source>
        <dbReference type="Proteomes" id="UP001500751"/>
    </source>
</evidence>
<dbReference type="Gene3D" id="1.20.1290.10">
    <property type="entry name" value="AhpD-like"/>
    <property type="match status" value="1"/>
</dbReference>